<dbReference type="OrthoDB" id="9804026at2"/>
<dbReference type="InterPro" id="IPR016181">
    <property type="entry name" value="Acyl_CoA_acyltransferase"/>
</dbReference>
<feature type="domain" description="N-acetyltransferase" evidence="3">
    <location>
        <begin position="50"/>
        <end position="198"/>
    </location>
</feature>
<dbReference type="EMBL" id="NOXS01000034">
    <property type="protein sequence ID" value="OYQ17303.1"/>
    <property type="molecule type" value="Genomic_DNA"/>
</dbReference>
<dbReference type="InterPro" id="IPR050680">
    <property type="entry name" value="YpeA/RimI_acetyltransf"/>
</dbReference>
<evidence type="ECO:0000259" key="3">
    <source>
        <dbReference type="PROSITE" id="PS51186"/>
    </source>
</evidence>
<gene>
    <name evidence="4" type="ORF">CHR90_15145</name>
</gene>
<dbReference type="CDD" id="cd04301">
    <property type="entry name" value="NAT_SF"/>
    <property type="match status" value="1"/>
</dbReference>
<dbReference type="Gene3D" id="3.40.630.30">
    <property type="match status" value="1"/>
</dbReference>
<dbReference type="PANTHER" id="PTHR43420:SF12">
    <property type="entry name" value="N-ACETYLTRANSFERASE DOMAIN-CONTAINING PROTEIN"/>
    <property type="match status" value="1"/>
</dbReference>
<dbReference type="SUPFAM" id="SSF55729">
    <property type="entry name" value="Acyl-CoA N-acyltransferases (Nat)"/>
    <property type="match status" value="1"/>
</dbReference>
<comment type="caution">
    <text evidence="4">The sequence shown here is derived from an EMBL/GenBank/DDBJ whole genome shotgun (WGS) entry which is preliminary data.</text>
</comment>
<dbReference type="InterPro" id="IPR000182">
    <property type="entry name" value="GNAT_dom"/>
</dbReference>
<dbReference type="Pfam" id="PF00583">
    <property type="entry name" value="Acetyltransf_1"/>
    <property type="match status" value="1"/>
</dbReference>
<evidence type="ECO:0000256" key="2">
    <source>
        <dbReference type="ARBA" id="ARBA00023315"/>
    </source>
</evidence>
<accession>A0A255XJY2</accession>
<sequence>MRGAAVAGGRRGIAPGLAALSAPARRGGAARGRGAATFAWAGGRVTPPPPRLVDLGLPHVSLVSALHGACFEDGWRPQTFLDLIQGGGVFGLLALDWRDRPLGFALTRLTVGEGEILTLGVLREARQQGVGKLLLSGLCARLAVLGCHVLFLEVAETNNPAQRLYESFGFRQVGRRKDYYTHLDGSREAALVMRRDLLT</sequence>
<evidence type="ECO:0000313" key="4">
    <source>
        <dbReference type="EMBL" id="OYQ17303.1"/>
    </source>
</evidence>
<dbReference type="AlphaFoldDB" id="A0A255XJY2"/>
<dbReference type="Proteomes" id="UP000216361">
    <property type="component" value="Unassembled WGS sequence"/>
</dbReference>
<keyword evidence="5" id="KW-1185">Reference proteome</keyword>
<dbReference type="PROSITE" id="PS51186">
    <property type="entry name" value="GNAT"/>
    <property type="match status" value="1"/>
</dbReference>
<proteinExistence type="predicted"/>
<keyword evidence="1" id="KW-0808">Transferase</keyword>
<keyword evidence="2" id="KW-0012">Acyltransferase</keyword>
<protein>
    <recommendedName>
        <fullName evidence="3">N-acetyltransferase domain-containing protein</fullName>
    </recommendedName>
</protein>
<reference evidence="4 5" key="1">
    <citation type="submission" date="2017-07" db="EMBL/GenBank/DDBJ databases">
        <title>Elstera cyanobacteriorum sp. nov., a novel bacterium isolated from cyanobacterial aggregates in a eutrophic lake.</title>
        <authorList>
            <person name="Cai H."/>
        </authorList>
    </citation>
    <scope>NUCLEOTIDE SEQUENCE [LARGE SCALE GENOMIC DNA]</scope>
    <source>
        <strain evidence="4 5">TH019</strain>
    </source>
</reference>
<name>A0A255XJY2_9PROT</name>
<evidence type="ECO:0000256" key="1">
    <source>
        <dbReference type="ARBA" id="ARBA00022679"/>
    </source>
</evidence>
<dbReference type="GO" id="GO:0016747">
    <property type="term" value="F:acyltransferase activity, transferring groups other than amino-acyl groups"/>
    <property type="evidence" value="ECO:0007669"/>
    <property type="project" value="InterPro"/>
</dbReference>
<dbReference type="PANTHER" id="PTHR43420">
    <property type="entry name" value="ACETYLTRANSFERASE"/>
    <property type="match status" value="1"/>
</dbReference>
<evidence type="ECO:0000313" key="5">
    <source>
        <dbReference type="Proteomes" id="UP000216361"/>
    </source>
</evidence>
<organism evidence="4 5">
    <name type="scientific">Elstera cyanobacteriorum</name>
    <dbReference type="NCBI Taxonomy" id="2022747"/>
    <lineage>
        <taxon>Bacteria</taxon>
        <taxon>Pseudomonadati</taxon>
        <taxon>Pseudomonadota</taxon>
        <taxon>Alphaproteobacteria</taxon>
        <taxon>Rhodospirillales</taxon>
        <taxon>Rhodospirillaceae</taxon>
        <taxon>Elstera</taxon>
    </lineage>
</organism>